<sequence length="220" mass="24330">MQAAKGLSVATLQNLPMFKQVPSAYLEQLVRVAAYRKVPRGTLVVRSGDATDSLYVLISGSMKVLNSDEEGREVILAILGPGEFFGEMGLIDGSPRSANVLAIEPCELLILARNDFKRCLADNFEVSLYLMRSLVQRLREADQKIESLALMDVFGRVAKLLLEFSTVQEDGQRVVARKLTKQDIAKMIGASREMVSRVMKDLEANGYIQTEGSRIILHAP</sequence>
<dbReference type="PROSITE" id="PS50042">
    <property type="entry name" value="CNMP_BINDING_3"/>
    <property type="match status" value="1"/>
</dbReference>
<dbReference type="PROSITE" id="PS00889">
    <property type="entry name" value="CNMP_BINDING_2"/>
    <property type="match status" value="1"/>
</dbReference>
<dbReference type="AlphaFoldDB" id="A0A975SLZ7"/>
<proteinExistence type="predicted"/>
<dbReference type="PANTHER" id="PTHR24567">
    <property type="entry name" value="CRP FAMILY TRANSCRIPTIONAL REGULATORY PROTEIN"/>
    <property type="match status" value="1"/>
</dbReference>
<accession>A0A975SLZ7</accession>
<dbReference type="InterPro" id="IPR018488">
    <property type="entry name" value="cNMP-bd_CS"/>
</dbReference>
<reference evidence="3" key="1">
    <citation type="submission" date="2020-11" db="EMBL/GenBank/DDBJ databases">
        <title>Azospira inquinata sp. nov.</title>
        <authorList>
            <person name="Moe W.M."/>
            <person name="Mikes M.C."/>
        </authorList>
    </citation>
    <scope>NUCLEOTIDE SEQUENCE</scope>
    <source>
        <strain evidence="3">Azo-3</strain>
    </source>
</reference>
<dbReference type="Proteomes" id="UP000683428">
    <property type="component" value="Chromosome"/>
</dbReference>
<dbReference type="CDD" id="cd00038">
    <property type="entry name" value="CAP_ED"/>
    <property type="match status" value="1"/>
</dbReference>
<evidence type="ECO:0000259" key="2">
    <source>
        <dbReference type="PROSITE" id="PS51063"/>
    </source>
</evidence>
<dbReference type="InterPro" id="IPR050397">
    <property type="entry name" value="Env_Response_Regulators"/>
</dbReference>
<evidence type="ECO:0000313" key="3">
    <source>
        <dbReference type="EMBL" id="QWT48350.1"/>
    </source>
</evidence>
<dbReference type="InterPro" id="IPR012318">
    <property type="entry name" value="HTH_CRP"/>
</dbReference>
<dbReference type="Pfam" id="PF13545">
    <property type="entry name" value="HTH_Crp_2"/>
    <property type="match status" value="1"/>
</dbReference>
<dbReference type="InterPro" id="IPR000595">
    <property type="entry name" value="cNMP-bd_dom"/>
</dbReference>
<dbReference type="EMBL" id="CP064782">
    <property type="protein sequence ID" value="QWT48350.1"/>
    <property type="molecule type" value="Genomic_DNA"/>
</dbReference>
<dbReference type="GO" id="GO:0005829">
    <property type="term" value="C:cytosol"/>
    <property type="evidence" value="ECO:0007669"/>
    <property type="project" value="TreeGrafter"/>
</dbReference>
<dbReference type="GO" id="GO:0003700">
    <property type="term" value="F:DNA-binding transcription factor activity"/>
    <property type="evidence" value="ECO:0007669"/>
    <property type="project" value="TreeGrafter"/>
</dbReference>
<dbReference type="Pfam" id="PF00027">
    <property type="entry name" value="cNMP_binding"/>
    <property type="match status" value="1"/>
</dbReference>
<keyword evidence="4" id="KW-1185">Reference proteome</keyword>
<dbReference type="PANTHER" id="PTHR24567:SF74">
    <property type="entry name" value="HTH-TYPE TRANSCRIPTIONAL REGULATOR ARCR"/>
    <property type="match status" value="1"/>
</dbReference>
<name>A0A975SLZ7_9RHOO</name>
<feature type="domain" description="HTH crp-type" evidence="2">
    <location>
        <begin position="151"/>
        <end position="220"/>
    </location>
</feature>
<dbReference type="KEGG" id="aiq:Azoinq_10840"/>
<dbReference type="SMART" id="SM00100">
    <property type="entry name" value="cNMP"/>
    <property type="match status" value="1"/>
</dbReference>
<protein>
    <submittedName>
        <fullName evidence="3">Cyclic nucleotide-binding domain-containing protein</fullName>
    </submittedName>
</protein>
<evidence type="ECO:0000313" key="4">
    <source>
        <dbReference type="Proteomes" id="UP000683428"/>
    </source>
</evidence>
<dbReference type="PROSITE" id="PS51063">
    <property type="entry name" value="HTH_CRP_2"/>
    <property type="match status" value="1"/>
</dbReference>
<feature type="domain" description="Cyclic nucleotide-binding" evidence="1">
    <location>
        <begin position="17"/>
        <end position="137"/>
    </location>
</feature>
<organism evidence="3 4">
    <name type="scientific">Azospira inquinata</name>
    <dbReference type="NCBI Taxonomy" id="2785627"/>
    <lineage>
        <taxon>Bacteria</taxon>
        <taxon>Pseudomonadati</taxon>
        <taxon>Pseudomonadota</taxon>
        <taxon>Betaproteobacteria</taxon>
        <taxon>Rhodocyclales</taxon>
        <taxon>Rhodocyclaceae</taxon>
        <taxon>Azospira</taxon>
    </lineage>
</organism>
<dbReference type="GO" id="GO:0003677">
    <property type="term" value="F:DNA binding"/>
    <property type="evidence" value="ECO:0007669"/>
    <property type="project" value="InterPro"/>
</dbReference>
<dbReference type="SMART" id="SM00419">
    <property type="entry name" value="HTH_CRP"/>
    <property type="match status" value="1"/>
</dbReference>
<evidence type="ECO:0000259" key="1">
    <source>
        <dbReference type="PROSITE" id="PS50042"/>
    </source>
</evidence>
<gene>
    <name evidence="3" type="ORF">Azoinq_10840</name>
</gene>